<reference evidence="1 2" key="2">
    <citation type="submission" date="2018-11" db="EMBL/GenBank/DDBJ databases">
        <authorList>
            <consortium name="Pathogen Informatics"/>
        </authorList>
    </citation>
    <scope>NUCLEOTIDE SEQUENCE [LARGE SCALE GENOMIC DNA]</scope>
</reference>
<evidence type="ECO:0000313" key="3">
    <source>
        <dbReference type="WBParaSite" id="SBAD_0001256701-mRNA-1"/>
    </source>
</evidence>
<reference evidence="3" key="1">
    <citation type="submission" date="2016-06" db="UniProtKB">
        <authorList>
            <consortium name="WormBaseParasite"/>
        </authorList>
    </citation>
    <scope>IDENTIFICATION</scope>
</reference>
<evidence type="ECO:0000313" key="2">
    <source>
        <dbReference type="Proteomes" id="UP000270296"/>
    </source>
</evidence>
<dbReference type="Proteomes" id="UP000270296">
    <property type="component" value="Unassembled WGS sequence"/>
</dbReference>
<keyword evidence="2" id="KW-1185">Reference proteome</keyword>
<name>A0A183J8G4_9BILA</name>
<protein>
    <submittedName>
        <fullName evidence="3">Transposase</fullName>
    </submittedName>
</protein>
<gene>
    <name evidence="1" type="ORF">SBAD_LOCUS12162</name>
</gene>
<accession>A0A183J8G4</accession>
<proteinExistence type="predicted"/>
<evidence type="ECO:0000313" key="1">
    <source>
        <dbReference type="EMBL" id="VDP45982.1"/>
    </source>
</evidence>
<dbReference type="AlphaFoldDB" id="A0A183J8G4"/>
<sequence>MLLTDDGFEANFALSVGRSVGGRTAAGGRRYGHSPDAKRSTILAPFHCCGSRKALRIIALSERSHSHKT</sequence>
<dbReference type="EMBL" id="UZAM01017098">
    <property type="protein sequence ID" value="VDP45982.1"/>
    <property type="molecule type" value="Genomic_DNA"/>
</dbReference>
<dbReference type="WBParaSite" id="SBAD_0001256701-mRNA-1">
    <property type="protein sequence ID" value="SBAD_0001256701-mRNA-1"/>
    <property type="gene ID" value="SBAD_0001256701"/>
</dbReference>
<organism evidence="3">
    <name type="scientific">Soboliphyme baturini</name>
    <dbReference type="NCBI Taxonomy" id="241478"/>
    <lineage>
        <taxon>Eukaryota</taxon>
        <taxon>Metazoa</taxon>
        <taxon>Ecdysozoa</taxon>
        <taxon>Nematoda</taxon>
        <taxon>Enoplea</taxon>
        <taxon>Dorylaimia</taxon>
        <taxon>Dioctophymatida</taxon>
        <taxon>Dioctophymatoidea</taxon>
        <taxon>Soboliphymatidae</taxon>
        <taxon>Soboliphyme</taxon>
    </lineage>
</organism>